<dbReference type="EMBL" id="JAIWQS010000007">
    <property type="protein sequence ID" value="KAJ8760173.1"/>
    <property type="molecule type" value="Genomic_DNA"/>
</dbReference>
<keyword evidence="6" id="KW-0498">Mitosis</keyword>
<keyword evidence="12" id="KW-1185">Reference proteome</keyword>
<dbReference type="Gene3D" id="1.10.3730.10">
    <property type="entry name" value="ProC C-terminal domain-like"/>
    <property type="match status" value="1"/>
</dbReference>
<dbReference type="Pfam" id="PF25762">
    <property type="entry name" value="HAUS1"/>
    <property type="match status" value="1"/>
</dbReference>
<dbReference type="Pfam" id="PF03140">
    <property type="entry name" value="DUF247"/>
    <property type="match status" value="1"/>
</dbReference>
<dbReference type="InterPro" id="IPR029036">
    <property type="entry name" value="P5CR_dimer"/>
</dbReference>
<dbReference type="SUPFAM" id="SSF48179">
    <property type="entry name" value="6-phosphogluconate dehydrogenase C-terminal domain-like"/>
    <property type="match status" value="1"/>
</dbReference>
<evidence type="ECO:0000256" key="7">
    <source>
        <dbReference type="ARBA" id="ARBA00023054"/>
    </source>
</evidence>
<dbReference type="GO" id="GO:0070652">
    <property type="term" value="C:HAUS complex"/>
    <property type="evidence" value="ECO:0007669"/>
    <property type="project" value="InterPro"/>
</dbReference>
<dbReference type="GO" id="GO:0005819">
    <property type="term" value="C:spindle"/>
    <property type="evidence" value="ECO:0007669"/>
    <property type="project" value="UniProtKB-SubCell"/>
</dbReference>
<accession>A0AAV8T1M6</accession>
<dbReference type="PANTHER" id="PTHR31570">
    <property type="entry name" value="HAUS AUGMIN-LIKE COMPLEX SUBUNIT 1"/>
    <property type="match status" value="1"/>
</dbReference>
<evidence type="ECO:0000256" key="3">
    <source>
        <dbReference type="ARBA" id="ARBA00022490"/>
    </source>
</evidence>
<dbReference type="InterPro" id="IPR004158">
    <property type="entry name" value="DUF247_pln"/>
</dbReference>
<dbReference type="AlphaFoldDB" id="A0AAV8T1M6"/>
<keyword evidence="9" id="KW-0131">Cell cycle</keyword>
<comment type="subcellular location">
    <subcellularLocation>
        <location evidence="1">Cytoplasm</location>
        <location evidence="1">Cytoskeleton</location>
        <location evidence="1">Spindle</location>
    </subcellularLocation>
</comment>
<reference evidence="11 12" key="1">
    <citation type="submission" date="2021-09" db="EMBL/GenBank/DDBJ databases">
        <title>Genomic insights and catalytic innovation underlie evolution of tropane alkaloids biosynthesis.</title>
        <authorList>
            <person name="Wang Y.-J."/>
            <person name="Tian T."/>
            <person name="Huang J.-P."/>
            <person name="Huang S.-X."/>
        </authorList>
    </citation>
    <scope>NUCLEOTIDE SEQUENCE [LARGE SCALE GENOMIC DNA]</scope>
    <source>
        <strain evidence="11">KIB-2018</strain>
        <tissue evidence="11">Leaf</tissue>
    </source>
</reference>
<dbReference type="Proteomes" id="UP001159364">
    <property type="component" value="Linkage Group LG07"/>
</dbReference>
<protein>
    <recommendedName>
        <fullName evidence="10">Pyrroline-5-carboxylate reductase dimerisation domain-containing protein</fullName>
    </recommendedName>
</protein>
<keyword evidence="5" id="KW-0493">Microtubule</keyword>
<dbReference type="GO" id="GO:0051301">
    <property type="term" value="P:cell division"/>
    <property type="evidence" value="ECO:0007669"/>
    <property type="project" value="UniProtKB-KW"/>
</dbReference>
<name>A0AAV8T1M6_9ROSI</name>
<sequence length="366" mass="41803">MLITGLSGSGPAYLYLAIEALADGGVPAGLTRTCIRTSFTNWNQPRSLVTVLFSSMEFLDSELSPKILDSELSLKIQRVPDILRQRKCSCYDPLVVSIGPYHYNQPDLQEVERLKIQLARQYVKHYYRSLKDVYGKVEKVSIHARRCYPDDVTSKFDDTKFTRMMFLDGYFVLQFLVSVSKGESMKGLKTNLFLHLIVPILRWRYAYSFLEAMVDISLQKTGVEKKRAKVEKESKILLDYTSKAIARQAYLKRTLVQLEDDVAPCDESQMENWRTNLAVMASKERQYFQQYSNYKTGMNNTERMWLISHTTSMTKTYKEIMAFNAEANSSPAVADPAIPSLKFKLRAAQITAGIQQSSIKGSRGHL</sequence>
<dbReference type="GO" id="GO:0005829">
    <property type="term" value="C:cytosol"/>
    <property type="evidence" value="ECO:0007669"/>
    <property type="project" value="TreeGrafter"/>
</dbReference>
<dbReference type="PANTHER" id="PTHR31570:SF1">
    <property type="entry name" value="HAUS AUGMIN-LIKE COMPLEX SUBUNIT 1"/>
    <property type="match status" value="1"/>
</dbReference>
<organism evidence="11 12">
    <name type="scientific">Erythroxylum novogranatense</name>
    <dbReference type="NCBI Taxonomy" id="1862640"/>
    <lineage>
        <taxon>Eukaryota</taxon>
        <taxon>Viridiplantae</taxon>
        <taxon>Streptophyta</taxon>
        <taxon>Embryophyta</taxon>
        <taxon>Tracheophyta</taxon>
        <taxon>Spermatophyta</taxon>
        <taxon>Magnoliopsida</taxon>
        <taxon>eudicotyledons</taxon>
        <taxon>Gunneridae</taxon>
        <taxon>Pentapetalae</taxon>
        <taxon>rosids</taxon>
        <taxon>fabids</taxon>
        <taxon>Malpighiales</taxon>
        <taxon>Erythroxylaceae</taxon>
        <taxon>Erythroxylum</taxon>
    </lineage>
</organism>
<evidence type="ECO:0000256" key="1">
    <source>
        <dbReference type="ARBA" id="ARBA00004186"/>
    </source>
</evidence>
<evidence type="ECO:0000259" key="10">
    <source>
        <dbReference type="Pfam" id="PF14748"/>
    </source>
</evidence>
<evidence type="ECO:0000256" key="4">
    <source>
        <dbReference type="ARBA" id="ARBA00022618"/>
    </source>
</evidence>
<comment type="caution">
    <text evidence="11">The sequence shown here is derived from an EMBL/GenBank/DDBJ whole genome shotgun (WGS) entry which is preliminary data.</text>
</comment>
<dbReference type="GO" id="GO:0005874">
    <property type="term" value="C:microtubule"/>
    <property type="evidence" value="ECO:0007669"/>
    <property type="project" value="UniProtKB-KW"/>
</dbReference>
<keyword evidence="7" id="KW-0175">Coiled coil</keyword>
<evidence type="ECO:0000313" key="12">
    <source>
        <dbReference type="Proteomes" id="UP001159364"/>
    </source>
</evidence>
<evidence type="ECO:0000256" key="8">
    <source>
        <dbReference type="ARBA" id="ARBA00023212"/>
    </source>
</evidence>
<evidence type="ECO:0000256" key="9">
    <source>
        <dbReference type="ARBA" id="ARBA00023306"/>
    </source>
</evidence>
<evidence type="ECO:0000256" key="2">
    <source>
        <dbReference type="ARBA" id="ARBA00005479"/>
    </source>
</evidence>
<feature type="domain" description="Pyrroline-5-carboxylate reductase dimerisation" evidence="10">
    <location>
        <begin position="3"/>
        <end position="33"/>
    </location>
</feature>
<comment type="similarity">
    <text evidence="2">Belongs to the HAUS1 family.</text>
</comment>
<dbReference type="GO" id="GO:0051225">
    <property type="term" value="P:spindle assembly"/>
    <property type="evidence" value="ECO:0007669"/>
    <property type="project" value="InterPro"/>
</dbReference>
<keyword evidence="4" id="KW-0132">Cell division</keyword>
<dbReference type="Pfam" id="PF14748">
    <property type="entry name" value="P5CR_dimer"/>
    <property type="match status" value="1"/>
</dbReference>
<keyword evidence="8" id="KW-0206">Cytoskeleton</keyword>
<evidence type="ECO:0000256" key="6">
    <source>
        <dbReference type="ARBA" id="ARBA00022776"/>
    </source>
</evidence>
<evidence type="ECO:0000256" key="5">
    <source>
        <dbReference type="ARBA" id="ARBA00022701"/>
    </source>
</evidence>
<keyword evidence="3" id="KW-0963">Cytoplasm</keyword>
<gene>
    <name evidence="11" type="ORF">K2173_011029</name>
</gene>
<dbReference type="InterPro" id="IPR008927">
    <property type="entry name" value="6-PGluconate_DH-like_C_sf"/>
</dbReference>
<proteinExistence type="inferred from homology"/>
<dbReference type="InterPro" id="IPR026243">
    <property type="entry name" value="HAUS1"/>
</dbReference>
<evidence type="ECO:0000313" key="11">
    <source>
        <dbReference type="EMBL" id="KAJ8760173.1"/>
    </source>
</evidence>